<reference evidence="2 3" key="1">
    <citation type="submission" date="2019-01" db="EMBL/GenBank/DDBJ databases">
        <authorList>
            <person name="Chen W.-M."/>
        </authorList>
    </citation>
    <scope>NUCLEOTIDE SEQUENCE [LARGE SCALE GENOMIC DNA]</scope>
    <source>
        <strain evidence="2 3">HPM-16</strain>
    </source>
</reference>
<dbReference type="Proteomes" id="UP000282818">
    <property type="component" value="Unassembled WGS sequence"/>
</dbReference>
<dbReference type="FunFam" id="3.40.630.30:FF:000047">
    <property type="entry name" value="Acetyltransferase, GNAT family"/>
    <property type="match status" value="1"/>
</dbReference>
<evidence type="ECO:0000313" key="3">
    <source>
        <dbReference type="Proteomes" id="UP000282818"/>
    </source>
</evidence>
<protein>
    <submittedName>
        <fullName evidence="2">N-acetyltransferase</fullName>
    </submittedName>
</protein>
<dbReference type="InterPro" id="IPR016181">
    <property type="entry name" value="Acyl_CoA_acyltransferase"/>
</dbReference>
<comment type="caution">
    <text evidence="2">The sequence shown here is derived from an EMBL/GenBank/DDBJ whole genome shotgun (WGS) entry which is preliminary data.</text>
</comment>
<sequence length="248" mass="28718">MKTEPLFTASSDLYQNELGQPVGPTLKNWVPCQSPPRTPLVGRFCRLEPMAPEHHARRLFDAFALDTSGKNWTYLFAEPFTDYEAFDRYLVETCCGDDPLFYTVIDQASGLAVGMAALMRIDPRMGVIEVGHIHFSSRMQRTPMSSEAIFLLMSRVFDELGYRRFEWKCDSHNAPSKRAAERFGFSFEGIFRQAVVYKNRSRDTAWFSIIDREWPHVKAMFEGWLAPKNFDAQGKQRQPLRHFRADKE</sequence>
<dbReference type="AlphaFoldDB" id="A0A437Q4U5"/>
<name>A0A437Q4U5_9GAMM</name>
<gene>
    <name evidence="2" type="ORF">EOE65_16045</name>
</gene>
<dbReference type="PANTHER" id="PTHR43441">
    <property type="entry name" value="RIBOSOMAL-PROTEIN-SERINE ACETYLTRANSFERASE"/>
    <property type="match status" value="1"/>
</dbReference>
<dbReference type="Gene3D" id="3.40.630.30">
    <property type="match status" value="1"/>
</dbReference>
<dbReference type="PANTHER" id="PTHR43441:SF2">
    <property type="entry name" value="FAMILY ACETYLTRANSFERASE, PUTATIVE (AFU_ORTHOLOGUE AFUA_7G00850)-RELATED"/>
    <property type="match status" value="1"/>
</dbReference>
<dbReference type="EMBL" id="SACQ01000009">
    <property type="protein sequence ID" value="RVU29453.1"/>
    <property type="molecule type" value="Genomic_DNA"/>
</dbReference>
<dbReference type="InterPro" id="IPR000182">
    <property type="entry name" value="GNAT_dom"/>
</dbReference>
<evidence type="ECO:0000313" key="2">
    <source>
        <dbReference type="EMBL" id="RVU29453.1"/>
    </source>
</evidence>
<proteinExistence type="predicted"/>
<dbReference type="Pfam" id="PF13302">
    <property type="entry name" value="Acetyltransf_3"/>
    <property type="match status" value="1"/>
</dbReference>
<feature type="domain" description="N-acetyltransferase" evidence="1">
    <location>
        <begin position="57"/>
        <end position="203"/>
    </location>
</feature>
<keyword evidence="3" id="KW-1185">Reference proteome</keyword>
<dbReference type="GO" id="GO:0008999">
    <property type="term" value="F:protein-N-terminal-alanine acetyltransferase activity"/>
    <property type="evidence" value="ECO:0007669"/>
    <property type="project" value="TreeGrafter"/>
</dbReference>
<keyword evidence="2" id="KW-0808">Transferase</keyword>
<dbReference type="PROSITE" id="PS51186">
    <property type="entry name" value="GNAT"/>
    <property type="match status" value="1"/>
</dbReference>
<dbReference type="RefSeq" id="WP_127695599.1">
    <property type="nucleotide sequence ID" value="NZ_SACQ01000009.1"/>
</dbReference>
<evidence type="ECO:0000259" key="1">
    <source>
        <dbReference type="PROSITE" id="PS51186"/>
    </source>
</evidence>
<dbReference type="SUPFAM" id="SSF55729">
    <property type="entry name" value="Acyl-CoA N-acyltransferases (Nat)"/>
    <property type="match status" value="1"/>
</dbReference>
<dbReference type="InterPro" id="IPR051908">
    <property type="entry name" value="Ribosomal_N-acetyltransferase"/>
</dbReference>
<organism evidence="2 3">
    <name type="scientific">Neptunomonas marina</name>
    <dbReference type="NCBI Taxonomy" id="1815562"/>
    <lineage>
        <taxon>Bacteria</taxon>
        <taxon>Pseudomonadati</taxon>
        <taxon>Pseudomonadota</taxon>
        <taxon>Gammaproteobacteria</taxon>
        <taxon>Oceanospirillales</taxon>
        <taxon>Oceanospirillaceae</taxon>
        <taxon>Neptunomonas</taxon>
    </lineage>
</organism>
<accession>A0A437Q4U5</accession>
<dbReference type="GO" id="GO:1990189">
    <property type="term" value="F:protein N-terminal-serine acetyltransferase activity"/>
    <property type="evidence" value="ECO:0007669"/>
    <property type="project" value="TreeGrafter"/>
</dbReference>